<organism evidence="3 4">
    <name type="scientific">Haematospirillum jordaniae</name>
    <dbReference type="NCBI Taxonomy" id="1549855"/>
    <lineage>
        <taxon>Bacteria</taxon>
        <taxon>Pseudomonadati</taxon>
        <taxon>Pseudomonadota</taxon>
        <taxon>Alphaproteobacteria</taxon>
        <taxon>Rhodospirillales</taxon>
        <taxon>Novispirillaceae</taxon>
        <taxon>Haematospirillum</taxon>
    </lineage>
</organism>
<keyword evidence="4" id="KW-1185">Reference proteome</keyword>
<evidence type="ECO:0000256" key="1">
    <source>
        <dbReference type="SAM" id="SignalP"/>
    </source>
</evidence>
<dbReference type="PANTHER" id="PTHR38834">
    <property type="entry name" value="PERIPLASMIC SUBSTRATE BINDING PROTEIN FAMILY 3"/>
    <property type="match status" value="1"/>
</dbReference>
<dbReference type="EMBL" id="CP014525">
    <property type="protein sequence ID" value="AMW34768.1"/>
    <property type="molecule type" value="Genomic_DNA"/>
</dbReference>
<dbReference type="RefSeq" id="WP_066134593.1">
    <property type="nucleotide sequence ID" value="NZ_CP014525.1"/>
</dbReference>
<sequence length="236" mass="26452">MTSFRVPVILVLVLASHAARSEPLIFNTEDYYPYNYLENGKITGTSTRIVALMAEKAGVSYRLVTGPWQQSFSNALSQNNNCVFSAIFSEERKDLFKWVLPIDTMRMVIYKLKDSPLTAKTLDDLKEHTIGGYSGDASASYLKLRGFRVDETTTDSLNPMRLRTKRIDAWATSDFLGPKLSKEAGIDVEPLLVVSERPMGLACNKSIDDVTIKKLQDSLDAMNKNGEVEKIRSDKK</sequence>
<dbReference type="SMART" id="SM00062">
    <property type="entry name" value="PBPb"/>
    <property type="match status" value="1"/>
</dbReference>
<reference evidence="3 4" key="1">
    <citation type="submission" date="2016-02" db="EMBL/GenBank/DDBJ databases">
        <title>Complete Genome of H5569, the type strain of the newly described species Haematospirillium jordaniae.</title>
        <authorList>
            <person name="Nicholson A.C."/>
            <person name="Humrighouse B.W."/>
            <person name="Loparov V."/>
            <person name="McQuiston J.R."/>
        </authorList>
    </citation>
    <scope>NUCLEOTIDE SEQUENCE [LARGE SCALE GENOMIC DNA]</scope>
    <source>
        <strain evidence="3 4">H5569</strain>
    </source>
</reference>
<dbReference type="AlphaFoldDB" id="A0A143DF70"/>
<dbReference type="GeneID" id="53316661"/>
<dbReference type="PANTHER" id="PTHR38834:SF3">
    <property type="entry name" value="SOLUTE-BINDING PROTEIN FAMILY 3_N-TERMINAL DOMAIN-CONTAINING PROTEIN"/>
    <property type="match status" value="1"/>
</dbReference>
<dbReference type="KEGG" id="hjo:AY555_05770"/>
<evidence type="ECO:0000313" key="4">
    <source>
        <dbReference type="Proteomes" id="UP000076066"/>
    </source>
</evidence>
<dbReference type="Gene3D" id="3.40.190.10">
    <property type="entry name" value="Periplasmic binding protein-like II"/>
    <property type="match status" value="2"/>
</dbReference>
<dbReference type="InterPro" id="IPR001638">
    <property type="entry name" value="Solute-binding_3/MltF_N"/>
</dbReference>
<gene>
    <name evidence="3" type="ORF">AY555_05770</name>
</gene>
<feature type="signal peptide" evidence="1">
    <location>
        <begin position="1"/>
        <end position="21"/>
    </location>
</feature>
<dbReference type="Pfam" id="PF00497">
    <property type="entry name" value="SBP_bac_3"/>
    <property type="match status" value="1"/>
</dbReference>
<proteinExistence type="predicted"/>
<dbReference type="OrthoDB" id="8587856at2"/>
<feature type="chain" id="PRO_5044368616" description="Solute-binding protein family 3/N-terminal domain-containing protein" evidence="1">
    <location>
        <begin position="22"/>
        <end position="236"/>
    </location>
</feature>
<feature type="domain" description="Solute-binding protein family 3/N-terminal" evidence="2">
    <location>
        <begin position="23"/>
        <end position="235"/>
    </location>
</feature>
<dbReference type="Proteomes" id="UP000076066">
    <property type="component" value="Chromosome"/>
</dbReference>
<accession>A0A143DF70</accession>
<dbReference type="SUPFAM" id="SSF53850">
    <property type="entry name" value="Periplasmic binding protein-like II"/>
    <property type="match status" value="1"/>
</dbReference>
<name>A0A143DF70_9PROT</name>
<keyword evidence="1" id="KW-0732">Signal</keyword>
<protein>
    <recommendedName>
        <fullName evidence="2">Solute-binding protein family 3/N-terminal domain-containing protein</fullName>
    </recommendedName>
</protein>
<evidence type="ECO:0000313" key="3">
    <source>
        <dbReference type="EMBL" id="AMW34768.1"/>
    </source>
</evidence>
<dbReference type="STRING" id="1549855.AY555_05770"/>
<evidence type="ECO:0000259" key="2">
    <source>
        <dbReference type="SMART" id="SM00062"/>
    </source>
</evidence>